<dbReference type="AlphaFoldDB" id="A0A4R6C344"/>
<evidence type="ECO:0000256" key="1">
    <source>
        <dbReference type="SAM" id="Coils"/>
    </source>
</evidence>
<reference evidence="3 4" key="1">
    <citation type="submission" date="2019-01" db="EMBL/GenBank/DDBJ databases">
        <title>Draft genome sequences of the type strains of six Macrococcus species.</title>
        <authorList>
            <person name="Mazhar S."/>
            <person name="Altermann E."/>
            <person name="Hill C."/>
            <person name="Mcauliffe O."/>
        </authorList>
    </citation>
    <scope>NUCLEOTIDE SEQUENCE [LARGE SCALE GENOMIC DNA]</scope>
    <source>
        <strain evidence="3 4">ATCC 51825</strain>
    </source>
</reference>
<comment type="caution">
    <text evidence="3">The sequence shown here is derived from an EMBL/GenBank/DDBJ whole genome shotgun (WGS) entry which is preliminary data.</text>
</comment>
<evidence type="ECO:0000313" key="4">
    <source>
        <dbReference type="Proteomes" id="UP000294843"/>
    </source>
</evidence>
<evidence type="ECO:0000256" key="2">
    <source>
        <dbReference type="SAM" id="MobiDB-lite"/>
    </source>
</evidence>
<keyword evidence="1" id="KW-0175">Coiled coil</keyword>
<dbReference type="OrthoDB" id="2734847at2"/>
<sequence>MSIGTIIFIIGIIITIGQSVVEKMGKKEDVKPVISKLQDFEQRVQQNIHKQSETYQAAQRRAQEVIQEVSPASGLRQTKSQAARPRKVDQVEKVLTDTHLTPQQKAHRLEAIKSQDLTEPDNFKFEITNENLVHSLIMAELLAPPKSKR</sequence>
<name>A0A4R6C344_9STAP</name>
<proteinExistence type="predicted"/>
<keyword evidence="4" id="KW-1185">Reference proteome</keyword>
<organism evidence="3 4">
    <name type="scientific">Macrococcus bovicus</name>
    <dbReference type="NCBI Taxonomy" id="69968"/>
    <lineage>
        <taxon>Bacteria</taxon>
        <taxon>Bacillati</taxon>
        <taxon>Bacillota</taxon>
        <taxon>Bacilli</taxon>
        <taxon>Bacillales</taxon>
        <taxon>Staphylococcaceae</taxon>
        <taxon>Macrococcus</taxon>
    </lineage>
</organism>
<feature type="coiled-coil region" evidence="1">
    <location>
        <begin position="41"/>
        <end position="68"/>
    </location>
</feature>
<feature type="region of interest" description="Disordered" evidence="2">
    <location>
        <begin position="68"/>
        <end position="88"/>
    </location>
</feature>
<dbReference type="RefSeq" id="WP_133450777.1">
    <property type="nucleotide sequence ID" value="NZ_SCWF01000001.1"/>
</dbReference>
<accession>A0A4R6C344</accession>
<protein>
    <submittedName>
        <fullName evidence="3">Uncharacterized protein</fullName>
    </submittedName>
</protein>
<dbReference type="EMBL" id="SCWF01000001">
    <property type="protein sequence ID" value="TDM15573.1"/>
    <property type="molecule type" value="Genomic_DNA"/>
</dbReference>
<gene>
    <name evidence="3" type="ORF">ERX55_01315</name>
</gene>
<evidence type="ECO:0000313" key="3">
    <source>
        <dbReference type="EMBL" id="TDM15573.1"/>
    </source>
</evidence>
<dbReference type="Proteomes" id="UP000294843">
    <property type="component" value="Unassembled WGS sequence"/>
</dbReference>